<dbReference type="Pfam" id="PF13193">
    <property type="entry name" value="AMP-binding_C"/>
    <property type="match status" value="1"/>
</dbReference>
<protein>
    <recommendedName>
        <fullName evidence="3">AMP-binding enzyme C-terminal domain-containing protein</fullName>
    </recommendedName>
</protein>
<dbReference type="Gene3D" id="3.40.50.12780">
    <property type="entry name" value="N-terminal domain of ligase-like"/>
    <property type="match status" value="1"/>
</dbReference>
<dbReference type="EMBL" id="CP141261">
    <property type="protein sequence ID" value="WRL63379.1"/>
    <property type="molecule type" value="Genomic_DNA"/>
</dbReference>
<proteinExistence type="inferred from homology"/>
<dbReference type="Gene3D" id="3.30.300.30">
    <property type="match status" value="1"/>
</dbReference>
<gene>
    <name evidence="4" type="ORF">U6N30_27135</name>
</gene>
<dbReference type="SUPFAM" id="SSF56801">
    <property type="entry name" value="Acetyl-CoA synthetase-like"/>
    <property type="match status" value="1"/>
</dbReference>
<dbReference type="PANTHER" id="PTHR24096">
    <property type="entry name" value="LONG-CHAIN-FATTY-ACID--COA LIGASE"/>
    <property type="match status" value="1"/>
</dbReference>
<dbReference type="InterPro" id="IPR042099">
    <property type="entry name" value="ANL_N_sf"/>
</dbReference>
<dbReference type="PANTHER" id="PTHR24096:SF149">
    <property type="entry name" value="AMP-BINDING DOMAIN-CONTAINING PROTEIN-RELATED"/>
    <property type="match status" value="1"/>
</dbReference>
<reference evidence="4 5" key="1">
    <citation type="submission" date="2023-12" db="EMBL/GenBank/DDBJ databases">
        <title>Blastococcus brunescens sp. nov., an actonobacterium isolated from sandstone collected in sahara desert.</title>
        <authorList>
            <person name="Gtari M."/>
            <person name="Ghodhbane F."/>
        </authorList>
    </citation>
    <scope>NUCLEOTIDE SEQUENCE [LARGE SCALE GENOMIC DNA]</scope>
    <source>
        <strain evidence="4 5">BMG 8361</strain>
    </source>
</reference>
<comment type="similarity">
    <text evidence="1">Belongs to the ATP-dependent AMP-binding enzyme family.</text>
</comment>
<evidence type="ECO:0000313" key="5">
    <source>
        <dbReference type="Proteomes" id="UP001324287"/>
    </source>
</evidence>
<evidence type="ECO:0000259" key="3">
    <source>
        <dbReference type="Pfam" id="PF13193"/>
    </source>
</evidence>
<name>A0ABZ1B203_9ACTN</name>
<organism evidence="4 5">
    <name type="scientific">Blastococcus brunescens</name>
    <dbReference type="NCBI Taxonomy" id="1564165"/>
    <lineage>
        <taxon>Bacteria</taxon>
        <taxon>Bacillati</taxon>
        <taxon>Actinomycetota</taxon>
        <taxon>Actinomycetes</taxon>
        <taxon>Geodermatophilales</taxon>
        <taxon>Geodermatophilaceae</taxon>
        <taxon>Blastococcus</taxon>
    </lineage>
</organism>
<feature type="domain" description="AMP-binding enzyme C-terminal" evidence="3">
    <location>
        <begin position="80"/>
        <end position="155"/>
    </location>
</feature>
<dbReference type="Proteomes" id="UP001324287">
    <property type="component" value="Chromosome"/>
</dbReference>
<accession>A0ABZ1B203</accession>
<dbReference type="InterPro" id="IPR045851">
    <property type="entry name" value="AMP-bd_C_sf"/>
</dbReference>
<evidence type="ECO:0000256" key="2">
    <source>
        <dbReference type="ARBA" id="ARBA00022598"/>
    </source>
</evidence>
<dbReference type="InterPro" id="IPR025110">
    <property type="entry name" value="AMP-bd_C"/>
</dbReference>
<keyword evidence="2" id="KW-0436">Ligase</keyword>
<evidence type="ECO:0000313" key="4">
    <source>
        <dbReference type="EMBL" id="WRL63379.1"/>
    </source>
</evidence>
<keyword evidence="5" id="KW-1185">Reference proteome</keyword>
<evidence type="ECO:0000256" key="1">
    <source>
        <dbReference type="ARBA" id="ARBA00006432"/>
    </source>
</evidence>
<sequence>MSVETGEDVGAGEPGEIWIRGPQRMKGYFGRQEETDTLIDADGWLHTGDIGTVDENGWWHVVDRVKELIKYKGYQVAPAELEALLLASPDVADAAVIGVYDERGDEVPKAFVVRAPGSTATEDDVMAFVAERSAPYKRVRQVEFIEAVPKSASGKILRRELRVKEKAAQA</sequence>